<dbReference type="AlphaFoldDB" id="A0AAP9J082"/>
<gene>
    <name evidence="2" type="ORF">FLT43_04385</name>
    <name evidence="1" type="ORF">M5W83_16350</name>
</gene>
<protein>
    <submittedName>
        <fullName evidence="2">Alpha/beta hydrolase</fullName>
    </submittedName>
</protein>
<evidence type="ECO:0000313" key="1">
    <source>
        <dbReference type="EMBL" id="MCY9608716.1"/>
    </source>
</evidence>
<organism evidence="2 3">
    <name type="scientific">Paenibacillus thiaminolyticus</name>
    <name type="common">Bacillus thiaminolyticus</name>
    <dbReference type="NCBI Taxonomy" id="49283"/>
    <lineage>
        <taxon>Bacteria</taxon>
        <taxon>Bacillati</taxon>
        <taxon>Bacillota</taxon>
        <taxon>Bacilli</taxon>
        <taxon>Bacillales</taxon>
        <taxon>Paenibacillaceae</taxon>
        <taxon>Paenibacillus</taxon>
    </lineage>
</organism>
<dbReference type="InterPro" id="IPR029058">
    <property type="entry name" value="AB_hydrolase_fold"/>
</dbReference>
<evidence type="ECO:0000313" key="4">
    <source>
        <dbReference type="Proteomes" id="UP001209276"/>
    </source>
</evidence>
<dbReference type="GeneID" id="76995210"/>
<reference evidence="1 4" key="2">
    <citation type="submission" date="2022-05" db="EMBL/GenBank/DDBJ databases">
        <title>Genome Sequencing of Bee-Associated Microbes.</title>
        <authorList>
            <person name="Dunlap C."/>
        </authorList>
    </citation>
    <scope>NUCLEOTIDE SEQUENCE [LARGE SCALE GENOMIC DNA]</scope>
    <source>
        <strain evidence="1 4">NRRL B-14613</strain>
    </source>
</reference>
<dbReference type="Gene3D" id="3.40.50.1820">
    <property type="entry name" value="alpha/beta hydrolase"/>
    <property type="match status" value="1"/>
</dbReference>
<dbReference type="PIRSF" id="PIRSF033634">
    <property type="entry name" value="UCP033634"/>
    <property type="match status" value="1"/>
</dbReference>
<dbReference type="GO" id="GO:0016787">
    <property type="term" value="F:hydrolase activity"/>
    <property type="evidence" value="ECO:0007669"/>
    <property type="project" value="UniProtKB-KW"/>
</dbReference>
<dbReference type="SUPFAM" id="SSF53474">
    <property type="entry name" value="alpha/beta-Hydrolases"/>
    <property type="match status" value="1"/>
</dbReference>
<evidence type="ECO:0000313" key="3">
    <source>
        <dbReference type="Proteomes" id="UP000315377"/>
    </source>
</evidence>
<proteinExistence type="predicted"/>
<accession>A0AAP9J082</accession>
<dbReference type="Proteomes" id="UP000315377">
    <property type="component" value="Chromosome"/>
</dbReference>
<sequence>MNMSFVTFPSEWGRDTRHKFFTNDSDTLVVGFPGMQYSCELPLLHYACSSALEHKLDVLLLEYGYQSARADLSLEQLPIVVAEAQAAIDHIRGNYERLIFVSKSLGTIIAGQVAERIGSDAIRHIYLTPLDDTVPYIQRSSGVVIYGTQDSLFSSGSAQAVAGLEQMRIVPVPNGNHVLEVGNTLDSLDVLKEIVSIYKSFFGTAPR</sequence>
<dbReference type="EMBL" id="CP041405">
    <property type="protein sequence ID" value="QDM42815.1"/>
    <property type="molecule type" value="Genomic_DNA"/>
</dbReference>
<evidence type="ECO:0000313" key="2">
    <source>
        <dbReference type="EMBL" id="QDM42815.1"/>
    </source>
</evidence>
<name>A0AAP9J082_PANTH</name>
<dbReference type="EMBL" id="JAMDMM010000029">
    <property type="protein sequence ID" value="MCY9608716.1"/>
    <property type="molecule type" value="Genomic_DNA"/>
</dbReference>
<dbReference type="RefSeq" id="WP_087441753.1">
    <property type="nucleotide sequence ID" value="NZ_CABMNB010000022.1"/>
</dbReference>
<reference evidence="2 3" key="1">
    <citation type="submission" date="2019-07" db="EMBL/GenBank/DDBJ databases">
        <title>Paenibacillus thiaminolyticus NRRL B-4156.</title>
        <authorList>
            <person name="Hehnly C."/>
            <person name="Zhang L."/>
        </authorList>
    </citation>
    <scope>NUCLEOTIDE SEQUENCE [LARGE SCALE GENOMIC DNA]</scope>
    <source>
        <strain evidence="2 3">NRRL B-4156</strain>
    </source>
</reference>
<dbReference type="InterPro" id="IPR017018">
    <property type="entry name" value="UCP033634"/>
</dbReference>
<dbReference type="Proteomes" id="UP001209276">
    <property type="component" value="Unassembled WGS sequence"/>
</dbReference>
<keyword evidence="2" id="KW-0378">Hydrolase</keyword>
<keyword evidence="4" id="KW-1185">Reference proteome</keyword>